<dbReference type="PRINTS" id="PR00463">
    <property type="entry name" value="EP450I"/>
</dbReference>
<reference evidence="10 12" key="2">
    <citation type="journal article" date="2013" name="Nature">
        <title>Insights into bilaterian evolution from three spiralian genomes.</title>
        <authorList>
            <person name="Simakov O."/>
            <person name="Marletaz F."/>
            <person name="Cho S.J."/>
            <person name="Edsinger-Gonzales E."/>
            <person name="Havlak P."/>
            <person name="Hellsten U."/>
            <person name="Kuo D.H."/>
            <person name="Larsson T."/>
            <person name="Lv J."/>
            <person name="Arendt D."/>
            <person name="Savage R."/>
            <person name="Osoegawa K."/>
            <person name="de Jong P."/>
            <person name="Grimwood J."/>
            <person name="Chapman J.A."/>
            <person name="Shapiro H."/>
            <person name="Aerts A."/>
            <person name="Otillar R.P."/>
            <person name="Terry A.Y."/>
            <person name="Boore J.L."/>
            <person name="Grigoriev I.V."/>
            <person name="Lindberg D.R."/>
            <person name="Seaver E.C."/>
            <person name="Weisblat D.A."/>
            <person name="Putnam N.H."/>
            <person name="Rokhsar D.S."/>
        </authorList>
    </citation>
    <scope>NUCLEOTIDE SEQUENCE</scope>
    <source>
        <strain evidence="10 12">I ESC-2004</strain>
    </source>
</reference>
<dbReference type="CDD" id="cd11054">
    <property type="entry name" value="CYP24A1-like"/>
    <property type="match status" value="1"/>
</dbReference>
<dbReference type="PANTHER" id="PTHR24279">
    <property type="entry name" value="CYTOCHROME P450"/>
    <property type="match status" value="1"/>
</dbReference>
<name>R7VJ48_CAPTE</name>
<dbReference type="InterPro" id="IPR017972">
    <property type="entry name" value="Cyt_P450_CS"/>
</dbReference>
<dbReference type="EMBL" id="AMQN01004487">
    <property type="status" value="NOT_ANNOTATED_CDS"/>
    <property type="molecule type" value="Genomic_DNA"/>
</dbReference>
<dbReference type="HOGENOM" id="CLU_001570_28_0_1"/>
<dbReference type="EMBL" id="KB293638">
    <property type="protein sequence ID" value="ELU15745.1"/>
    <property type="molecule type" value="Genomic_DNA"/>
</dbReference>
<dbReference type="Pfam" id="PF00067">
    <property type="entry name" value="p450"/>
    <property type="match status" value="1"/>
</dbReference>
<keyword evidence="12" id="KW-1185">Reference proteome</keyword>
<dbReference type="EnsemblMetazoa" id="CapteT201165">
    <property type="protein sequence ID" value="CapteP201165"/>
    <property type="gene ID" value="CapteG201165"/>
</dbReference>
<organism evidence="10">
    <name type="scientific">Capitella teleta</name>
    <name type="common">Polychaete worm</name>
    <dbReference type="NCBI Taxonomy" id="283909"/>
    <lineage>
        <taxon>Eukaryota</taxon>
        <taxon>Metazoa</taxon>
        <taxon>Spiralia</taxon>
        <taxon>Lophotrochozoa</taxon>
        <taxon>Annelida</taxon>
        <taxon>Polychaeta</taxon>
        <taxon>Sedentaria</taxon>
        <taxon>Scolecida</taxon>
        <taxon>Capitellidae</taxon>
        <taxon>Capitella</taxon>
    </lineage>
</organism>
<gene>
    <name evidence="10" type="ORF">CAPTEDRAFT_201165</name>
</gene>
<keyword evidence="6 8" id="KW-0408">Iron</keyword>
<dbReference type="STRING" id="283909.R7VJ48"/>
<dbReference type="OMA" id="SICHAEI"/>
<evidence type="ECO:0000256" key="2">
    <source>
        <dbReference type="ARBA" id="ARBA00010617"/>
    </source>
</evidence>
<protein>
    <submittedName>
        <fullName evidence="10 11">Uncharacterized protein</fullName>
    </submittedName>
</protein>
<evidence type="ECO:0000313" key="12">
    <source>
        <dbReference type="Proteomes" id="UP000014760"/>
    </source>
</evidence>
<dbReference type="GO" id="GO:0016705">
    <property type="term" value="F:oxidoreductase activity, acting on paired donors, with incorporation or reduction of molecular oxygen"/>
    <property type="evidence" value="ECO:0007669"/>
    <property type="project" value="InterPro"/>
</dbReference>
<dbReference type="GO" id="GO:0005506">
    <property type="term" value="F:iron ion binding"/>
    <property type="evidence" value="ECO:0007669"/>
    <property type="project" value="InterPro"/>
</dbReference>
<comment type="similarity">
    <text evidence="2 9">Belongs to the cytochrome P450 family.</text>
</comment>
<keyword evidence="4 8" id="KW-0479">Metal-binding</keyword>
<dbReference type="InterPro" id="IPR001128">
    <property type="entry name" value="Cyt_P450"/>
</dbReference>
<comment type="cofactor">
    <cofactor evidence="1 8">
        <name>heme</name>
        <dbReference type="ChEBI" id="CHEBI:30413"/>
    </cofactor>
</comment>
<feature type="binding site" description="axial binding residue" evidence="8">
    <location>
        <position position="422"/>
    </location>
    <ligand>
        <name>heme</name>
        <dbReference type="ChEBI" id="CHEBI:30413"/>
    </ligand>
    <ligandPart>
        <name>Fe</name>
        <dbReference type="ChEBI" id="CHEBI:18248"/>
    </ligandPart>
</feature>
<dbReference type="PANTHER" id="PTHR24279:SF120">
    <property type="entry name" value="CYTOCHROME P450"/>
    <property type="match status" value="1"/>
</dbReference>
<evidence type="ECO:0000256" key="7">
    <source>
        <dbReference type="ARBA" id="ARBA00023033"/>
    </source>
</evidence>
<dbReference type="SUPFAM" id="SSF48264">
    <property type="entry name" value="Cytochrome P450"/>
    <property type="match status" value="1"/>
</dbReference>
<dbReference type="GO" id="GO:0020037">
    <property type="term" value="F:heme binding"/>
    <property type="evidence" value="ECO:0007669"/>
    <property type="project" value="InterPro"/>
</dbReference>
<reference evidence="12" key="1">
    <citation type="submission" date="2012-12" db="EMBL/GenBank/DDBJ databases">
        <authorList>
            <person name="Hellsten U."/>
            <person name="Grimwood J."/>
            <person name="Chapman J.A."/>
            <person name="Shapiro H."/>
            <person name="Aerts A."/>
            <person name="Otillar R.P."/>
            <person name="Terry A.Y."/>
            <person name="Boore J.L."/>
            <person name="Simakov O."/>
            <person name="Marletaz F."/>
            <person name="Cho S.-J."/>
            <person name="Edsinger-Gonzales E."/>
            <person name="Havlak P."/>
            <person name="Kuo D.-H."/>
            <person name="Larsson T."/>
            <person name="Lv J."/>
            <person name="Arendt D."/>
            <person name="Savage R."/>
            <person name="Osoegawa K."/>
            <person name="de Jong P."/>
            <person name="Lindberg D.R."/>
            <person name="Seaver E.C."/>
            <person name="Weisblat D.A."/>
            <person name="Putnam N.H."/>
            <person name="Grigoriev I.V."/>
            <person name="Rokhsar D.S."/>
        </authorList>
    </citation>
    <scope>NUCLEOTIDE SEQUENCE</scope>
    <source>
        <strain evidence="12">I ESC-2004</strain>
    </source>
</reference>
<evidence type="ECO:0000256" key="8">
    <source>
        <dbReference type="PIRSR" id="PIRSR602401-1"/>
    </source>
</evidence>
<dbReference type="OrthoDB" id="3945418at2759"/>
<keyword evidence="7 9" id="KW-0503">Monooxygenase</keyword>
<accession>R7VJ48</accession>
<sequence length="473" mass="53589">MGRSQKLKPRAPSERITFEVMTKPLRCMPGPRCWPGVGSTLEYSPLGRYSFDRLHVAKKENFARYGRIYQERMGPAVTLIQVFDPEDVARVLRADGKCPMRPSIPITTVAHKRDGIPLGLGSLNGTDWHDVRKAIHRLMMRPGAAAVYLPVQNSVADDLVSFIMSERKADGFVPNFLNLVTKYAMESIGAVCFKSRLGCLRRNPPQSAQELLRASNDMFTAMQNTAFAFPCIAQRYIANIQENEQSDGDFADCPHFFGTLLETPGVTMERVIGLTSELFIAGIDSWKIPIRPQTANALSFVLYNLSRNPDKQEILRDEISRVLPNRKRLEKADLEEMKYLKACVKESFRLNFPIEGGTTRILAKELELSGYVVPEKTMCLQEQYFDAPEDFIPERWLKSGSGSLRAPPRYVFLPFGYGPRMCIGRRFAEQEIYLAIVKIYQNFRTEYNGDAIGMINRVFTAPDTPIAIKFTKL</sequence>
<dbReference type="InterPro" id="IPR036396">
    <property type="entry name" value="Cyt_P450_sf"/>
</dbReference>
<dbReference type="GO" id="GO:0004497">
    <property type="term" value="F:monooxygenase activity"/>
    <property type="evidence" value="ECO:0007669"/>
    <property type="project" value="UniProtKB-KW"/>
</dbReference>
<evidence type="ECO:0000256" key="3">
    <source>
        <dbReference type="ARBA" id="ARBA00022617"/>
    </source>
</evidence>
<dbReference type="PRINTS" id="PR00385">
    <property type="entry name" value="P450"/>
</dbReference>
<dbReference type="PROSITE" id="PS00086">
    <property type="entry name" value="CYTOCHROME_P450"/>
    <property type="match status" value="1"/>
</dbReference>
<dbReference type="AlphaFoldDB" id="R7VJ48"/>
<evidence type="ECO:0000256" key="5">
    <source>
        <dbReference type="ARBA" id="ARBA00023002"/>
    </source>
</evidence>
<dbReference type="Gene3D" id="1.10.630.10">
    <property type="entry name" value="Cytochrome P450"/>
    <property type="match status" value="1"/>
</dbReference>
<proteinExistence type="inferred from homology"/>
<evidence type="ECO:0000256" key="6">
    <source>
        <dbReference type="ARBA" id="ARBA00023004"/>
    </source>
</evidence>
<reference evidence="11" key="3">
    <citation type="submission" date="2015-06" db="UniProtKB">
        <authorList>
            <consortium name="EnsemblMetazoa"/>
        </authorList>
    </citation>
    <scope>IDENTIFICATION</scope>
</reference>
<evidence type="ECO:0000313" key="10">
    <source>
        <dbReference type="EMBL" id="ELU15745.1"/>
    </source>
</evidence>
<evidence type="ECO:0000256" key="4">
    <source>
        <dbReference type="ARBA" id="ARBA00022723"/>
    </source>
</evidence>
<evidence type="ECO:0000256" key="9">
    <source>
        <dbReference type="RuleBase" id="RU000461"/>
    </source>
</evidence>
<evidence type="ECO:0000313" key="11">
    <source>
        <dbReference type="EnsemblMetazoa" id="CapteP201165"/>
    </source>
</evidence>
<dbReference type="InterPro" id="IPR050479">
    <property type="entry name" value="CYP11_CYP27_families"/>
</dbReference>
<dbReference type="Proteomes" id="UP000014760">
    <property type="component" value="Unassembled WGS sequence"/>
</dbReference>
<evidence type="ECO:0000256" key="1">
    <source>
        <dbReference type="ARBA" id="ARBA00001971"/>
    </source>
</evidence>
<keyword evidence="5 9" id="KW-0560">Oxidoreductase</keyword>
<dbReference type="InterPro" id="IPR002401">
    <property type="entry name" value="Cyt_P450_E_grp-I"/>
</dbReference>
<keyword evidence="3 8" id="KW-0349">Heme</keyword>